<accession>A0A0E9SXS9</accession>
<sequence>MLITCSLCSVTYGRTGCNGILVQASANSKAK</sequence>
<dbReference type="EMBL" id="GBXM01062471">
    <property type="protein sequence ID" value="JAH46106.1"/>
    <property type="molecule type" value="Transcribed_RNA"/>
</dbReference>
<dbReference type="AlphaFoldDB" id="A0A0E9SXS9"/>
<proteinExistence type="predicted"/>
<reference evidence="1" key="2">
    <citation type="journal article" date="2015" name="Fish Shellfish Immunol.">
        <title>Early steps in the European eel (Anguilla anguilla)-Vibrio vulnificus interaction in the gills: Role of the RtxA13 toxin.</title>
        <authorList>
            <person name="Callol A."/>
            <person name="Pajuelo D."/>
            <person name="Ebbesson L."/>
            <person name="Teles M."/>
            <person name="MacKenzie S."/>
            <person name="Amaro C."/>
        </authorList>
    </citation>
    <scope>NUCLEOTIDE SEQUENCE</scope>
</reference>
<protein>
    <submittedName>
        <fullName evidence="1">Uncharacterized protein</fullName>
    </submittedName>
</protein>
<name>A0A0E9SXS9_ANGAN</name>
<reference evidence="1" key="1">
    <citation type="submission" date="2014-11" db="EMBL/GenBank/DDBJ databases">
        <authorList>
            <person name="Amaro Gonzalez C."/>
        </authorList>
    </citation>
    <scope>NUCLEOTIDE SEQUENCE</scope>
</reference>
<organism evidence="1">
    <name type="scientific">Anguilla anguilla</name>
    <name type="common">European freshwater eel</name>
    <name type="synonym">Muraena anguilla</name>
    <dbReference type="NCBI Taxonomy" id="7936"/>
    <lineage>
        <taxon>Eukaryota</taxon>
        <taxon>Metazoa</taxon>
        <taxon>Chordata</taxon>
        <taxon>Craniata</taxon>
        <taxon>Vertebrata</taxon>
        <taxon>Euteleostomi</taxon>
        <taxon>Actinopterygii</taxon>
        <taxon>Neopterygii</taxon>
        <taxon>Teleostei</taxon>
        <taxon>Anguilliformes</taxon>
        <taxon>Anguillidae</taxon>
        <taxon>Anguilla</taxon>
    </lineage>
</organism>
<evidence type="ECO:0000313" key="1">
    <source>
        <dbReference type="EMBL" id="JAH46106.1"/>
    </source>
</evidence>